<dbReference type="GO" id="GO:0019028">
    <property type="term" value="C:viral capsid"/>
    <property type="evidence" value="ECO:0007669"/>
    <property type="project" value="UniProtKB-KW"/>
</dbReference>
<comment type="similarity">
    <text evidence="3">Belongs to the adenoviridae fiber family.</text>
</comment>
<evidence type="ECO:0000259" key="11">
    <source>
        <dbReference type="Pfam" id="PF06536"/>
    </source>
</evidence>
<organism evidence="13 14">
    <name type="scientific">turkey adenovirus 5</name>
    <dbReference type="NCBI Taxonomy" id="1408258"/>
    <lineage>
        <taxon>Viruses</taxon>
        <taxon>Varidnaviria</taxon>
        <taxon>Bamfordvirae</taxon>
        <taxon>Preplasmiviricota</taxon>
        <taxon>Polisuviricotina</taxon>
        <taxon>Pharingeaviricetes</taxon>
        <taxon>Rowavirales</taxon>
        <taxon>Adenoviridae</taxon>
        <taxon>Aviadenovirus</taxon>
        <taxon>Aviadenovirus gallopavoquintum</taxon>
        <taxon>Turkey aviadenovirus D</taxon>
    </lineage>
</organism>
<dbReference type="InterPro" id="IPR009013">
    <property type="entry name" value="Attachment_protein_shaft_sf"/>
</dbReference>
<dbReference type="Proteomes" id="UP000120888">
    <property type="component" value="Segment"/>
</dbReference>
<evidence type="ECO:0000256" key="7">
    <source>
        <dbReference type="ARBA" id="ARBA00022804"/>
    </source>
</evidence>
<feature type="domain" description="Avian adenovirus fibre N-terminal" evidence="11">
    <location>
        <begin position="115"/>
        <end position="145"/>
    </location>
</feature>
<evidence type="ECO:0000256" key="2">
    <source>
        <dbReference type="ARBA" id="ARBA00004328"/>
    </source>
</evidence>
<dbReference type="GO" id="GO:0042025">
    <property type="term" value="C:host cell nucleus"/>
    <property type="evidence" value="ECO:0007669"/>
    <property type="project" value="UniProtKB-SubCell"/>
</dbReference>
<evidence type="ECO:0000313" key="13">
    <source>
        <dbReference type="EMBL" id="AGX93349.1"/>
    </source>
</evidence>
<dbReference type="Gene3D" id="2.60.90.30">
    <property type="entry name" value="Fiber protein 1, C-terminal domain"/>
    <property type="match status" value="1"/>
</dbReference>
<feature type="domain" description="Avian adenovirus fibre N-terminal" evidence="11">
    <location>
        <begin position="63"/>
        <end position="112"/>
    </location>
</feature>
<keyword evidence="14" id="KW-1185">Reference proteome</keyword>
<dbReference type="GeneID" id="17401032"/>
<keyword evidence="7" id="KW-1161">Viral attachment to host cell</keyword>
<dbReference type="Pfam" id="PF16812">
    <property type="entry name" value="AdHead_fibreRBD"/>
    <property type="match status" value="1"/>
</dbReference>
<dbReference type="GO" id="GO:0019062">
    <property type="term" value="P:virion attachment to host cell"/>
    <property type="evidence" value="ECO:0007669"/>
    <property type="project" value="UniProtKB-KW"/>
</dbReference>
<dbReference type="InterPro" id="IPR031822">
    <property type="entry name" value="AdHead_fibreRBD"/>
</dbReference>
<evidence type="ECO:0000256" key="4">
    <source>
        <dbReference type="ARBA" id="ARBA00022561"/>
    </source>
</evidence>
<evidence type="ECO:0000256" key="3">
    <source>
        <dbReference type="ARBA" id="ARBA00006685"/>
    </source>
</evidence>
<dbReference type="InterPro" id="IPR038486">
    <property type="entry name" value="Fiber_prot_C_sf"/>
</dbReference>
<evidence type="ECO:0000256" key="5">
    <source>
        <dbReference type="ARBA" id="ARBA00022562"/>
    </source>
</evidence>
<dbReference type="KEGG" id="vg:17401032"/>
<comment type="subcellular location">
    <subcellularLocation>
        <location evidence="1">Host nucleus</location>
    </subcellularLocation>
    <subcellularLocation>
        <location evidence="2">Virion</location>
    </subcellularLocation>
</comment>
<name>U5NE16_9ADEN</name>
<evidence type="ECO:0000313" key="14">
    <source>
        <dbReference type="Proteomes" id="UP000120888"/>
    </source>
</evidence>
<dbReference type="InterPro" id="IPR010537">
    <property type="entry name" value="Avian_adenovirus_fibre_N"/>
</dbReference>
<evidence type="ECO:0000256" key="10">
    <source>
        <dbReference type="ARBA" id="ARBA00023296"/>
    </source>
</evidence>
<evidence type="ECO:0000256" key="8">
    <source>
        <dbReference type="ARBA" id="ARBA00022844"/>
    </source>
</evidence>
<accession>U5NE16</accession>
<feature type="domain" description="Fiber protein 1 C-terminal" evidence="12">
    <location>
        <begin position="166"/>
        <end position="353"/>
    </location>
</feature>
<reference evidence="13 14" key="1">
    <citation type="journal article" date="2014" name="J. Gen. Virol.">
        <title>Whole-genome sequences of two turkey adenovirus types reveal the existence of two unknown lineages that merit the establishment of novel species within the genus Aviadenovirus.</title>
        <authorList>
            <person name="Marek A."/>
            <person name="Ballmann M.Z."/>
            <person name="Kosiol C."/>
            <person name="Harrach B."/>
            <person name="Schlotterer C."/>
            <person name="Hess M."/>
        </authorList>
    </citation>
    <scope>NUCLEOTIDE SEQUENCE [LARGE SCALE GENOMIC DNA]</scope>
    <source>
        <strain evidence="13">1277BT</strain>
    </source>
</reference>
<keyword evidence="6" id="KW-0945">Host-virus interaction</keyword>
<keyword evidence="8" id="KW-0946">Virion</keyword>
<keyword evidence="10" id="KW-1160">Virus entry into host cell</keyword>
<evidence type="ECO:0000256" key="9">
    <source>
        <dbReference type="ARBA" id="ARBA00022921"/>
    </source>
</evidence>
<evidence type="ECO:0000256" key="6">
    <source>
        <dbReference type="ARBA" id="ARBA00022581"/>
    </source>
</evidence>
<sequence>MDTTEPTPKRKRTQTAQRANPGEVDLVYPFWYQVESPVEITPPFLDPSGPLYTSLDGNLSLRLSAPITNIQRSIGLKTDSSLSVNSNGALQVAVDPTGPVISGNGGLTITVASPLEVVANSLQVKTDPSSAITTSADGLTLSIDPQQFTVSNGQLQLLKVPTTTAATLTGGSAALNSATAQTVNASHHPNNVSFYLRQCNLMGMLVTSLYLKMDSNTMGERPSGAANENSRYFTFWVSAFPGVCDPSNLGNLTVEPSNVLAASFEPAPNPTQPPSFDLTTTTTPYYQANSGVLQTYAPLVTGTFAPGTINVRILPTDVIDSSGTYTMIAFTYQCSAASIFNPSKTGTLTIGPVVYACPARSAPIVTS</sequence>
<evidence type="ECO:0000259" key="12">
    <source>
        <dbReference type="Pfam" id="PF16812"/>
    </source>
</evidence>
<evidence type="ECO:0000256" key="1">
    <source>
        <dbReference type="ARBA" id="ARBA00004147"/>
    </source>
</evidence>
<keyword evidence="5" id="KW-1048">Host nucleus</keyword>
<dbReference type="EMBL" id="KF477313">
    <property type="protein sequence ID" value="AGX93349.1"/>
    <property type="molecule type" value="Genomic_DNA"/>
</dbReference>
<dbReference type="GO" id="GO:0046718">
    <property type="term" value="P:symbiont entry into host cell"/>
    <property type="evidence" value="ECO:0007669"/>
    <property type="project" value="UniProtKB-KW"/>
</dbReference>
<dbReference type="OrthoDB" id="6398at10239"/>
<dbReference type="SUPFAM" id="SSF51225">
    <property type="entry name" value="Fibre shaft of virus attachment proteins"/>
    <property type="match status" value="1"/>
</dbReference>
<keyword evidence="9" id="KW-0426">Late protein</keyword>
<keyword evidence="4" id="KW-0167">Capsid protein</keyword>
<dbReference type="Pfam" id="PF06536">
    <property type="entry name" value="Av_adeno_fibre"/>
    <property type="match status" value="2"/>
</dbReference>
<protein>
    <submittedName>
        <fullName evidence="13">Fiber-2</fullName>
    </submittedName>
</protein>
<dbReference type="RefSeq" id="YP_008719868.1">
    <property type="nucleotide sequence ID" value="NC_022613.1"/>
</dbReference>
<proteinExistence type="inferred from homology"/>